<feature type="chain" id="PRO_5046349424" evidence="1">
    <location>
        <begin position="25"/>
        <end position="578"/>
    </location>
</feature>
<accession>A0ABT1MFK6</accession>
<gene>
    <name evidence="2" type="ORF">NMU02_04845</name>
</gene>
<proteinExistence type="predicted"/>
<dbReference type="Gene3D" id="3.30.1040.20">
    <property type="match status" value="1"/>
</dbReference>
<organism evidence="2 3">
    <name type="scientific">Coprobacter tertius</name>
    <dbReference type="NCBI Taxonomy" id="2944915"/>
    <lineage>
        <taxon>Bacteria</taxon>
        <taxon>Pseudomonadati</taxon>
        <taxon>Bacteroidota</taxon>
        <taxon>Bacteroidia</taxon>
        <taxon>Bacteroidales</taxon>
        <taxon>Barnesiellaceae</taxon>
        <taxon>Coprobacter</taxon>
    </lineage>
</organism>
<dbReference type="InterPro" id="IPR036359">
    <property type="entry name" value="Thiol_cytolysin_sf"/>
</dbReference>
<dbReference type="PRINTS" id="PR01400">
    <property type="entry name" value="TACYTOLYSIN"/>
</dbReference>
<feature type="signal peptide" evidence="1">
    <location>
        <begin position="1"/>
        <end position="24"/>
    </location>
</feature>
<dbReference type="InterPro" id="IPR001869">
    <property type="entry name" value="Thiol_cytolysin"/>
</dbReference>
<dbReference type="Proteomes" id="UP001205603">
    <property type="component" value="Unassembled WGS sequence"/>
</dbReference>
<keyword evidence="3" id="KW-1185">Reference proteome</keyword>
<dbReference type="SUPFAM" id="SSF56978">
    <property type="entry name" value="Perfringolysin"/>
    <property type="match status" value="1"/>
</dbReference>
<protein>
    <submittedName>
        <fullName evidence="2">Thiol-activated cytolysin family protein</fullName>
    </submittedName>
</protein>
<dbReference type="Pfam" id="PF01289">
    <property type="entry name" value="Thiol_cytolysin"/>
    <property type="match status" value="1"/>
</dbReference>
<dbReference type="PROSITE" id="PS51257">
    <property type="entry name" value="PROKAR_LIPOPROTEIN"/>
    <property type="match status" value="1"/>
</dbReference>
<evidence type="ECO:0000256" key="1">
    <source>
        <dbReference type="SAM" id="SignalP"/>
    </source>
</evidence>
<evidence type="ECO:0000313" key="3">
    <source>
        <dbReference type="Proteomes" id="UP001205603"/>
    </source>
</evidence>
<keyword evidence="1" id="KW-0732">Signal</keyword>
<name>A0ABT1MFK6_9BACT</name>
<reference evidence="2 3" key="1">
    <citation type="submission" date="2022-07" db="EMBL/GenBank/DDBJ databases">
        <title>Fecal culturing of patients with breast cancer.</title>
        <authorList>
            <person name="Teng N.M.Y."/>
            <person name="Kiu R."/>
            <person name="Evans R."/>
            <person name="Baker D.J."/>
            <person name="Zenner C."/>
            <person name="Robinson S.D."/>
            <person name="Hall L.J."/>
        </authorList>
    </citation>
    <scope>NUCLEOTIDE SEQUENCE [LARGE SCALE GENOMIC DNA]</scope>
    <source>
        <strain evidence="2 3">LH1063</strain>
    </source>
</reference>
<evidence type="ECO:0000313" key="2">
    <source>
        <dbReference type="EMBL" id="MCP9611415.1"/>
    </source>
</evidence>
<comment type="caution">
    <text evidence="2">The sequence shown here is derived from an EMBL/GenBank/DDBJ whole genome shotgun (WGS) entry which is preliminary data.</text>
</comment>
<dbReference type="Gene3D" id="3.90.840.10">
    <property type="entry name" value="Thiol-activated cytolysin superfamily/Thiol-activated cytolysin, alpha-beta domain"/>
    <property type="match status" value="1"/>
</dbReference>
<dbReference type="Gene3D" id="3.40.30.40">
    <property type="entry name" value="Perfringolysin"/>
    <property type="match status" value="1"/>
</dbReference>
<dbReference type="InterPro" id="IPR036363">
    <property type="entry name" value="Thiol_cytolysin_ab_sf"/>
</dbReference>
<sequence length="578" mass="64945">MNKNFLIAALIAFCTITAFFSCHEKETIIIKEQPVDPEEEPLPPMNPNQEAVADLIVKAGRIATLPEKNITTLVDSAKSDKLDYYTDEASGLKYKGYSYKTTTHHSIVNNPMEFVTLDPWDILWPGALIQGKSLTDGIPASIPIFSKRKPGRIYLSLVSGNQNMDTWYKEVPLSGAFVTQAMNELLEKHLNANPARTAFEIETVTSVEEMALKLGVNLKLFGSKLNQNFGGNWSDSKSYVAVKLNQIFFTMAYEGPDGGIVGTFTDDITPLDLKYYTGPDNPICYVSSVSYGRSYIMLYESRESRRTLELAVKAAFAGQEASASVDRKQTFNEAKCKMVQLGGDPVAGLETVFGDYEKLRKFVTDGAVVSAHNIGVPISYKLSHLLDNSTVRLSNTLEYDVTTQTFLPAVPKNNVTIDIYDVIMPPPQSKREISNYSAMILRAVNVYQLDSDGTKIYDYLVKKPNIQNTKNNGASIPIFKTLNYLSVPHDSRIRIEAQFYAINQTYKPGTQKEEDEFTLIQDFEFDKNKNVWRPVQQNPNPFEKLTKHIENFGGATMDFTLNYRFYCDGIIYPIPEKN</sequence>
<dbReference type="EMBL" id="JANDHW010000003">
    <property type="protein sequence ID" value="MCP9611415.1"/>
    <property type="molecule type" value="Genomic_DNA"/>
</dbReference>
<dbReference type="RefSeq" id="WP_255026165.1">
    <property type="nucleotide sequence ID" value="NZ_JANDHW010000003.1"/>
</dbReference>